<dbReference type="STRING" id="1802579.A2310_04870"/>
<protein>
    <recommendedName>
        <fullName evidence="3">Nucleotidyl transferase domain-containing protein</fullName>
    </recommendedName>
</protein>
<dbReference type="PANTHER" id="PTHR43584:SF8">
    <property type="entry name" value="N-ACETYLMURAMATE ALPHA-1-PHOSPHATE URIDYLYLTRANSFERASE"/>
    <property type="match status" value="1"/>
</dbReference>
<evidence type="ECO:0000259" key="3">
    <source>
        <dbReference type="Pfam" id="PF00483"/>
    </source>
</evidence>
<evidence type="ECO:0000256" key="1">
    <source>
        <dbReference type="ARBA" id="ARBA00022679"/>
    </source>
</evidence>
<sequence length="236" mass="26769">MQSKWFKSNPKCVIICGGRGTRLDPHTTDKAKSMIEIKGKPIIDYVIDYWKQFTSDFVFILGYRALDIKEHVSNMSINCEFVIEQGAPNGIAKALLLAEQFASKNFIVVLGDCLCSGKFSFPVDFVHGVGVWETENDEDIKRSYSVECSDNKIEKVIEKPQLLVNRLCGLGFYFFNGAVFEYINKTPQSLRTSNIELTDVIQKMIDEGELISPIKLEGKYLNVTYPEDLKRAEDIV</sequence>
<evidence type="ECO:0000313" key="4">
    <source>
        <dbReference type="EMBL" id="OGC22153.1"/>
    </source>
</evidence>
<evidence type="ECO:0000256" key="2">
    <source>
        <dbReference type="ARBA" id="ARBA00022695"/>
    </source>
</evidence>
<dbReference type="Gene3D" id="3.90.550.10">
    <property type="entry name" value="Spore Coat Polysaccharide Biosynthesis Protein SpsA, Chain A"/>
    <property type="match status" value="1"/>
</dbReference>
<dbReference type="GO" id="GO:0016779">
    <property type="term" value="F:nucleotidyltransferase activity"/>
    <property type="evidence" value="ECO:0007669"/>
    <property type="project" value="UniProtKB-KW"/>
</dbReference>
<proteinExistence type="predicted"/>
<feature type="domain" description="Nucleotidyl transferase" evidence="3">
    <location>
        <begin position="12"/>
        <end position="218"/>
    </location>
</feature>
<dbReference type="PANTHER" id="PTHR43584">
    <property type="entry name" value="NUCLEOTIDYL TRANSFERASE"/>
    <property type="match status" value="1"/>
</dbReference>
<dbReference type="Pfam" id="PF00483">
    <property type="entry name" value="NTP_transferase"/>
    <property type="match status" value="1"/>
</dbReference>
<dbReference type="AlphaFoldDB" id="A0A1F4SR56"/>
<evidence type="ECO:0000313" key="5">
    <source>
        <dbReference type="Proteomes" id="UP000178417"/>
    </source>
</evidence>
<dbReference type="SUPFAM" id="SSF53448">
    <property type="entry name" value="Nucleotide-diphospho-sugar transferases"/>
    <property type="match status" value="1"/>
</dbReference>
<dbReference type="InterPro" id="IPR005835">
    <property type="entry name" value="NTP_transferase_dom"/>
</dbReference>
<gene>
    <name evidence="4" type="ORF">A2310_04870</name>
</gene>
<keyword evidence="2" id="KW-0548">Nucleotidyltransferase</keyword>
<dbReference type="InterPro" id="IPR050065">
    <property type="entry name" value="GlmU-like"/>
</dbReference>
<name>A0A1F4SR56_UNCSA</name>
<reference evidence="4 5" key="1">
    <citation type="journal article" date="2016" name="Nat. Commun.">
        <title>Thousands of microbial genomes shed light on interconnected biogeochemical processes in an aquifer system.</title>
        <authorList>
            <person name="Anantharaman K."/>
            <person name="Brown C.T."/>
            <person name="Hug L.A."/>
            <person name="Sharon I."/>
            <person name="Castelle C.J."/>
            <person name="Probst A.J."/>
            <person name="Thomas B.C."/>
            <person name="Singh A."/>
            <person name="Wilkins M.J."/>
            <person name="Karaoz U."/>
            <person name="Brodie E.L."/>
            <person name="Williams K.H."/>
            <person name="Hubbard S.S."/>
            <person name="Banfield J.F."/>
        </authorList>
    </citation>
    <scope>NUCLEOTIDE SEQUENCE [LARGE SCALE GENOMIC DNA]</scope>
</reference>
<dbReference type="EMBL" id="MEUB01000031">
    <property type="protein sequence ID" value="OGC22153.1"/>
    <property type="molecule type" value="Genomic_DNA"/>
</dbReference>
<comment type="caution">
    <text evidence="4">The sequence shown here is derived from an EMBL/GenBank/DDBJ whole genome shotgun (WGS) entry which is preliminary data.</text>
</comment>
<accession>A0A1F4SR56</accession>
<dbReference type="Proteomes" id="UP000178417">
    <property type="component" value="Unassembled WGS sequence"/>
</dbReference>
<dbReference type="InterPro" id="IPR029044">
    <property type="entry name" value="Nucleotide-diphossugar_trans"/>
</dbReference>
<organism evidence="4 5">
    <name type="scientific">candidate division WOR-1 bacterium RIFOXYB2_FULL_37_13</name>
    <dbReference type="NCBI Taxonomy" id="1802579"/>
    <lineage>
        <taxon>Bacteria</taxon>
        <taxon>Bacillati</taxon>
        <taxon>Saganbacteria</taxon>
    </lineage>
</organism>
<keyword evidence="1" id="KW-0808">Transferase</keyword>